<name>A0ABS4W7F6_9MICC</name>
<protein>
    <submittedName>
        <fullName evidence="1">Uncharacterized protein</fullName>
    </submittedName>
</protein>
<evidence type="ECO:0000313" key="2">
    <source>
        <dbReference type="Proteomes" id="UP000766570"/>
    </source>
</evidence>
<proteinExistence type="predicted"/>
<organism evidence="1 2">
    <name type="scientific">Paeniglutamicibacter psychrophenolicus</name>
    <dbReference type="NCBI Taxonomy" id="257454"/>
    <lineage>
        <taxon>Bacteria</taxon>
        <taxon>Bacillati</taxon>
        <taxon>Actinomycetota</taxon>
        <taxon>Actinomycetes</taxon>
        <taxon>Micrococcales</taxon>
        <taxon>Micrococcaceae</taxon>
        <taxon>Paeniglutamicibacter</taxon>
    </lineage>
</organism>
<reference evidence="1 2" key="1">
    <citation type="submission" date="2021-03" db="EMBL/GenBank/DDBJ databases">
        <title>Sequencing the genomes of 1000 actinobacteria strains.</title>
        <authorList>
            <person name="Klenk H.-P."/>
        </authorList>
    </citation>
    <scope>NUCLEOTIDE SEQUENCE [LARGE SCALE GENOMIC DNA]</scope>
    <source>
        <strain evidence="1 2">DSM 15454</strain>
    </source>
</reference>
<evidence type="ECO:0000313" key="1">
    <source>
        <dbReference type="EMBL" id="MBP2372126.1"/>
    </source>
</evidence>
<dbReference type="Proteomes" id="UP000766570">
    <property type="component" value="Unassembled WGS sequence"/>
</dbReference>
<dbReference type="RefSeq" id="WP_209905481.1">
    <property type="nucleotide sequence ID" value="NZ_BAAAMI010000009.1"/>
</dbReference>
<gene>
    <name evidence="1" type="ORF">JOF46_000038</name>
</gene>
<comment type="caution">
    <text evidence="1">The sequence shown here is derived from an EMBL/GenBank/DDBJ whole genome shotgun (WGS) entry which is preliminary data.</text>
</comment>
<dbReference type="EMBL" id="JAGIOE010000001">
    <property type="protein sequence ID" value="MBP2372126.1"/>
    <property type="molecule type" value="Genomic_DNA"/>
</dbReference>
<sequence length="279" mass="31553">MSKKRESIEADSPSEQTAAEAILGAFQSFQNWEETIEKYQTPARTSRFADDNALNRHFPVNQLAYEQLMVAFGSLQSLEQMIVNEKGATIQIVAHPYGPYALVRNAIDAAAQALWLIEPENSKLRIRRRIEAQLKDIHLSKQFKTEIDEPSKKTERWIKGYTERMKEVAEESGLDTSSFKDWKQPTMTMMLGKLQHWDQIASLTWLAAWQLCSGHAHGKQWATFTSHELTEVPGTADEVGATFHVTLSYKSLAGVILSTQKLIQATCERYSELSMPSDG</sequence>
<accession>A0ABS4W7F6</accession>
<keyword evidence="2" id="KW-1185">Reference proteome</keyword>